<accession>A0A2A5AZF3</accession>
<evidence type="ECO:0000259" key="13">
    <source>
        <dbReference type="SMART" id="SM00644"/>
    </source>
</evidence>
<evidence type="ECO:0000313" key="14">
    <source>
        <dbReference type="EMBL" id="PCJ24481.1"/>
    </source>
</evidence>
<comment type="caution">
    <text evidence="14">The sequence shown here is derived from an EMBL/GenBank/DDBJ whole genome shotgun (WGS) entry which is preliminary data.</text>
</comment>
<dbReference type="Gene3D" id="3.40.80.10">
    <property type="entry name" value="Peptidoglycan recognition protein-like"/>
    <property type="match status" value="1"/>
</dbReference>
<comment type="subcellular location">
    <subcellularLocation>
        <location evidence="3">Cytoplasm</location>
    </subcellularLocation>
</comment>
<dbReference type="GO" id="GO:0046872">
    <property type="term" value="F:metal ion binding"/>
    <property type="evidence" value="ECO:0007669"/>
    <property type="project" value="UniProtKB-KW"/>
</dbReference>
<sequence>MVFSISNNILWGAHQLESPNQSHRPDDSEIDMLVIHNISLPPGEYGTDCVSQLFCNKLNPDSHPAFKEIADLRVSAHLLISRNGRVVQYVPFNKKAWHAGESIFCGKSNCNEFSIGIELEGTDFEIFTDDQYETLIDITQLLLNDFPCLSLDRIVGHSDIAPGRKTDPGPFFDWARYRAAIHEAGH</sequence>
<keyword evidence="7" id="KW-0479">Metal-binding</keyword>
<gene>
    <name evidence="14" type="ORF">COA96_09430</name>
</gene>
<dbReference type="GO" id="GO:0071555">
    <property type="term" value="P:cell wall organization"/>
    <property type="evidence" value="ECO:0007669"/>
    <property type="project" value="UniProtKB-KW"/>
</dbReference>
<evidence type="ECO:0000256" key="1">
    <source>
        <dbReference type="ARBA" id="ARBA00001561"/>
    </source>
</evidence>
<dbReference type="EMBL" id="NVVJ01000026">
    <property type="protein sequence ID" value="PCJ24481.1"/>
    <property type="molecule type" value="Genomic_DNA"/>
</dbReference>
<dbReference type="GO" id="GO:0009254">
    <property type="term" value="P:peptidoglycan turnover"/>
    <property type="evidence" value="ECO:0007669"/>
    <property type="project" value="TreeGrafter"/>
</dbReference>
<dbReference type="GO" id="GO:0009253">
    <property type="term" value="P:peptidoglycan catabolic process"/>
    <property type="evidence" value="ECO:0007669"/>
    <property type="project" value="InterPro"/>
</dbReference>
<evidence type="ECO:0000256" key="9">
    <source>
        <dbReference type="ARBA" id="ARBA00022833"/>
    </source>
</evidence>
<evidence type="ECO:0000256" key="2">
    <source>
        <dbReference type="ARBA" id="ARBA00001947"/>
    </source>
</evidence>
<reference evidence="15" key="1">
    <citation type="submission" date="2017-08" db="EMBL/GenBank/DDBJ databases">
        <title>A dynamic microbial community with high functional redundancy inhabits the cold, oxic subseafloor aquifer.</title>
        <authorList>
            <person name="Tully B.J."/>
            <person name="Wheat C.G."/>
            <person name="Glazer B.T."/>
            <person name="Huber J.A."/>
        </authorList>
    </citation>
    <scope>NUCLEOTIDE SEQUENCE [LARGE SCALE GENOMIC DNA]</scope>
</reference>
<evidence type="ECO:0000256" key="11">
    <source>
        <dbReference type="ARBA" id="ARBA00039257"/>
    </source>
</evidence>
<feature type="domain" description="N-acetylmuramoyl-L-alanine amidase" evidence="13">
    <location>
        <begin position="18"/>
        <end position="169"/>
    </location>
</feature>
<proteinExistence type="inferred from homology"/>
<dbReference type="EC" id="3.5.1.28" evidence="5"/>
<keyword evidence="6" id="KW-0963">Cytoplasm</keyword>
<comment type="similarity">
    <text evidence="4">Belongs to the N-acetylmuramoyl-L-alanine amidase 2 family.</text>
</comment>
<organism evidence="14 15">
    <name type="scientific">SAR86 cluster bacterium</name>
    <dbReference type="NCBI Taxonomy" id="2030880"/>
    <lineage>
        <taxon>Bacteria</taxon>
        <taxon>Pseudomonadati</taxon>
        <taxon>Pseudomonadota</taxon>
        <taxon>Gammaproteobacteria</taxon>
        <taxon>SAR86 cluster</taxon>
    </lineage>
</organism>
<dbReference type="InterPro" id="IPR002502">
    <property type="entry name" value="Amidase_domain"/>
</dbReference>
<evidence type="ECO:0000256" key="12">
    <source>
        <dbReference type="ARBA" id="ARBA00042615"/>
    </source>
</evidence>
<evidence type="ECO:0000256" key="10">
    <source>
        <dbReference type="ARBA" id="ARBA00023316"/>
    </source>
</evidence>
<dbReference type="NCBIfam" id="NF008758">
    <property type="entry name" value="PRK11789.1"/>
    <property type="match status" value="1"/>
</dbReference>
<dbReference type="SUPFAM" id="SSF55846">
    <property type="entry name" value="N-acetylmuramoyl-L-alanine amidase-like"/>
    <property type="match status" value="1"/>
</dbReference>
<evidence type="ECO:0000256" key="7">
    <source>
        <dbReference type="ARBA" id="ARBA00022723"/>
    </source>
</evidence>
<comment type="catalytic activity">
    <reaction evidence="1">
        <text>Hydrolyzes the link between N-acetylmuramoyl residues and L-amino acid residues in certain cell-wall glycopeptides.</text>
        <dbReference type="EC" id="3.5.1.28"/>
    </reaction>
</comment>
<dbReference type="SMART" id="SM00644">
    <property type="entry name" value="Ami_2"/>
    <property type="match status" value="1"/>
</dbReference>
<keyword evidence="8" id="KW-0378">Hydrolase</keyword>
<evidence type="ECO:0000256" key="5">
    <source>
        <dbReference type="ARBA" id="ARBA00011901"/>
    </source>
</evidence>
<dbReference type="GO" id="GO:0008745">
    <property type="term" value="F:N-acetylmuramoyl-L-alanine amidase activity"/>
    <property type="evidence" value="ECO:0007669"/>
    <property type="project" value="UniProtKB-EC"/>
</dbReference>
<dbReference type="InterPro" id="IPR051206">
    <property type="entry name" value="NAMLAA_amidase_2"/>
</dbReference>
<evidence type="ECO:0000256" key="8">
    <source>
        <dbReference type="ARBA" id="ARBA00022801"/>
    </source>
</evidence>
<dbReference type="Pfam" id="PF01510">
    <property type="entry name" value="Amidase_2"/>
    <property type="match status" value="1"/>
</dbReference>
<dbReference type="PANTHER" id="PTHR30417">
    <property type="entry name" value="N-ACETYLMURAMOYL-L-ALANINE AMIDASE AMID"/>
    <property type="match status" value="1"/>
</dbReference>
<keyword evidence="9" id="KW-0862">Zinc</keyword>
<evidence type="ECO:0000313" key="15">
    <source>
        <dbReference type="Proteomes" id="UP000218327"/>
    </source>
</evidence>
<evidence type="ECO:0000256" key="3">
    <source>
        <dbReference type="ARBA" id="ARBA00004496"/>
    </source>
</evidence>
<dbReference type="AlphaFoldDB" id="A0A2A5AZF3"/>
<evidence type="ECO:0000256" key="6">
    <source>
        <dbReference type="ARBA" id="ARBA00022490"/>
    </source>
</evidence>
<keyword evidence="10" id="KW-0961">Cell wall biogenesis/degradation</keyword>
<dbReference type="GO" id="GO:0005737">
    <property type="term" value="C:cytoplasm"/>
    <property type="evidence" value="ECO:0007669"/>
    <property type="project" value="UniProtKB-SubCell"/>
</dbReference>
<dbReference type="InterPro" id="IPR036505">
    <property type="entry name" value="Amidase/PGRP_sf"/>
</dbReference>
<comment type="cofactor">
    <cofactor evidence="2">
        <name>Zn(2+)</name>
        <dbReference type="ChEBI" id="CHEBI:29105"/>
    </cofactor>
</comment>
<dbReference type="PANTHER" id="PTHR30417:SF4">
    <property type="entry name" value="1,6-ANHYDRO-N-ACETYLMURAMYL-L-ALANINE AMIDASE AMPD"/>
    <property type="match status" value="1"/>
</dbReference>
<name>A0A2A5AZF3_9GAMM</name>
<protein>
    <recommendedName>
        <fullName evidence="11">1,6-anhydro-N-acetylmuramyl-L-alanine amidase AmpD</fullName>
        <ecNumber evidence="5">3.5.1.28</ecNumber>
    </recommendedName>
    <alternativeName>
        <fullName evidence="12">N-acetylmuramoyl-L-alanine amidase</fullName>
    </alternativeName>
</protein>
<dbReference type="CDD" id="cd06583">
    <property type="entry name" value="PGRP"/>
    <property type="match status" value="1"/>
</dbReference>
<evidence type="ECO:0000256" key="4">
    <source>
        <dbReference type="ARBA" id="ARBA00007553"/>
    </source>
</evidence>
<dbReference type="Proteomes" id="UP000218327">
    <property type="component" value="Unassembled WGS sequence"/>
</dbReference>